<evidence type="ECO:0000313" key="3">
    <source>
        <dbReference type="EMBL" id="SCQ24664.1"/>
    </source>
</evidence>
<sequence length="551" mass="62810">MENRFLGLIEDSLKAHWELPALTDYQGETFYYKDIAAEIYQLHILLEQAGIRKGDRVALLGRNSSRWVISFFGILSYGAVATPILHDFKPENVHHIVNHSESKVLLAAKQNWEVLNEQAIAEVELILSLEDWSVIRSKRPELVKVREQVKDIFHRQHPAFSLEEIRFYMEKPEELAVLNYTSGTTGFSKGVMLPYRSLWSNTKYAADHLPFVYSGDHFVCMLPMAHMYGLAFEILNGINKGCHIHFLPRVPSPKIIIDSFAAVKPRLIIAVPLIIEKIVRNKIFPMLEHPKMKFLCKLPIVKQMIHRKILAQLNAAFGSEFTEVVIGGAAINKEVEAFLRLIGFRYTVGYGMTECGPLISYEQWDTYKEGSVGQIVDRMEVKIDSPDPERVAGEIMVRGTNVMLGYYKNPAATSEVMAADGWMLTGDLGTIDKDGFLFLRGRSKTMILSSNGQNIYPEEIENILNNLPYVGESLIVHRGDKLVALIYPDRELMAKNGLTEGELNVLMKENLTVLNERIPKYSKVEELELRNEVFEKTPKQSIKRYLYQEKA</sequence>
<dbReference type="SUPFAM" id="SSF56801">
    <property type="entry name" value="Acetyl-CoA synthetase-like"/>
    <property type="match status" value="1"/>
</dbReference>
<gene>
    <name evidence="3" type="primary">lcfB</name>
    <name evidence="2" type="ORF">CLI86_13535</name>
    <name evidence="3" type="ORF">TFUB20_02625</name>
</gene>
<proteinExistence type="predicted"/>
<dbReference type="EMBL" id="NSLJ01000065">
    <property type="protein sequence ID" value="PDP41507.1"/>
    <property type="molecule type" value="Genomic_DNA"/>
</dbReference>
<dbReference type="InterPro" id="IPR000873">
    <property type="entry name" value="AMP-dep_synth/lig_dom"/>
</dbReference>
<dbReference type="PANTHER" id="PTHR24096:SF420">
    <property type="entry name" value="LONG-CHAIN-FATTY-ACID--COA LIGASE-RELATED"/>
    <property type="match status" value="1"/>
</dbReference>
<dbReference type="PANTHER" id="PTHR24096">
    <property type="entry name" value="LONG-CHAIN-FATTY-ACID--COA LIGASE"/>
    <property type="match status" value="1"/>
</dbReference>
<reference evidence="3 4" key="1">
    <citation type="submission" date="2016-09" db="EMBL/GenBank/DDBJ databases">
        <authorList>
            <person name="Capua I."/>
            <person name="De Benedictis P."/>
            <person name="Joannis T."/>
            <person name="Lombin L.H."/>
            <person name="Cattoli G."/>
        </authorList>
    </citation>
    <scope>NUCLEOTIDE SEQUENCE [LARGE SCALE GENOMIC DNA]</scope>
    <source>
        <strain evidence="3 4">UB20</strain>
    </source>
</reference>
<dbReference type="EMBL" id="FMMM01000082">
    <property type="protein sequence ID" value="SCQ24664.1"/>
    <property type="molecule type" value="Genomic_DNA"/>
</dbReference>
<name>A0A1D3UWJ8_TANFO</name>
<dbReference type="Proteomes" id="UP000182057">
    <property type="component" value="Unassembled WGS sequence"/>
</dbReference>
<dbReference type="OrthoDB" id="9778383at2"/>
<feature type="domain" description="AMP-dependent synthetase/ligase" evidence="1">
    <location>
        <begin position="12"/>
        <end position="407"/>
    </location>
</feature>
<dbReference type="GeneID" id="34759909"/>
<dbReference type="RefSeq" id="WP_014226268.1">
    <property type="nucleotide sequence ID" value="NZ_CAJPTF010000079.1"/>
</dbReference>
<evidence type="ECO:0000313" key="5">
    <source>
        <dbReference type="Proteomes" id="UP000219259"/>
    </source>
</evidence>
<evidence type="ECO:0000313" key="4">
    <source>
        <dbReference type="Proteomes" id="UP000182057"/>
    </source>
</evidence>
<dbReference type="Proteomes" id="UP000219259">
    <property type="component" value="Unassembled WGS sequence"/>
</dbReference>
<dbReference type="OMA" id="IGDHRKY"/>
<dbReference type="InterPro" id="IPR020845">
    <property type="entry name" value="AMP-binding_CS"/>
</dbReference>
<accession>A0A1D3UWJ8</accession>
<dbReference type="GO" id="GO:0004467">
    <property type="term" value="F:long-chain fatty acid-CoA ligase activity"/>
    <property type="evidence" value="ECO:0007669"/>
    <property type="project" value="UniProtKB-EC"/>
</dbReference>
<keyword evidence="3" id="KW-0436">Ligase</keyword>
<dbReference type="SMR" id="A0A1D3UWJ8"/>
<dbReference type="AlphaFoldDB" id="A0A1D3UWJ8"/>
<dbReference type="Gene3D" id="3.30.300.30">
    <property type="match status" value="1"/>
</dbReference>
<dbReference type="Pfam" id="PF00501">
    <property type="entry name" value="AMP-binding"/>
    <property type="match status" value="1"/>
</dbReference>
<reference evidence="2 5" key="2">
    <citation type="submission" date="2017-09" db="EMBL/GenBank/DDBJ databases">
        <title>Phase variable restriction modification systems are present in the genome sequences of periodontal pathogens Prevotella intermedia, Tannerella forsythia and Porphyromonas gingivalis.</title>
        <authorList>
            <person name="Haigh R.D."/>
            <person name="Crawford L."/>
            <person name="Ralph J."/>
            <person name="Wanford J."/>
            <person name="Vartoukian S.R."/>
            <person name="Hijazib K."/>
            <person name="Wade W."/>
            <person name="Oggioni M.R."/>
        </authorList>
    </citation>
    <scope>NUCLEOTIDE SEQUENCE [LARGE SCALE GENOMIC DNA]</scope>
    <source>
        <strain evidence="2 5">WW11663</strain>
    </source>
</reference>
<dbReference type="InterPro" id="IPR045851">
    <property type="entry name" value="AMP-bd_C_sf"/>
</dbReference>
<dbReference type="PROSITE" id="PS00455">
    <property type="entry name" value="AMP_BINDING"/>
    <property type="match status" value="1"/>
</dbReference>
<evidence type="ECO:0000313" key="2">
    <source>
        <dbReference type="EMBL" id="PDP41507.1"/>
    </source>
</evidence>
<organism evidence="3 4">
    <name type="scientific">Tannerella forsythia</name>
    <name type="common">Bacteroides forsythus</name>
    <dbReference type="NCBI Taxonomy" id="28112"/>
    <lineage>
        <taxon>Bacteria</taxon>
        <taxon>Pseudomonadati</taxon>
        <taxon>Bacteroidota</taxon>
        <taxon>Bacteroidia</taxon>
        <taxon>Bacteroidales</taxon>
        <taxon>Tannerellaceae</taxon>
        <taxon>Tannerella</taxon>
    </lineage>
</organism>
<evidence type="ECO:0000259" key="1">
    <source>
        <dbReference type="Pfam" id="PF00501"/>
    </source>
</evidence>
<dbReference type="Gene3D" id="3.40.50.12780">
    <property type="entry name" value="N-terminal domain of ligase-like"/>
    <property type="match status" value="1"/>
</dbReference>
<dbReference type="InterPro" id="IPR042099">
    <property type="entry name" value="ANL_N_sf"/>
</dbReference>
<dbReference type="EC" id="6.2.1.3" evidence="3"/>
<protein>
    <submittedName>
        <fullName evidence="2 3">Long-chain-fatty-acid--CoA ligase</fullName>
        <ecNumber evidence="3">6.2.1.3</ecNumber>
    </submittedName>
</protein>